<keyword evidence="1" id="KW-0472">Membrane</keyword>
<keyword evidence="3" id="KW-1185">Reference proteome</keyword>
<proteinExistence type="predicted"/>
<evidence type="ECO:0008006" key="4">
    <source>
        <dbReference type="Google" id="ProtNLM"/>
    </source>
</evidence>
<evidence type="ECO:0000313" key="3">
    <source>
        <dbReference type="Proteomes" id="UP000663828"/>
    </source>
</evidence>
<keyword evidence="1" id="KW-0812">Transmembrane</keyword>
<evidence type="ECO:0000313" key="2">
    <source>
        <dbReference type="EMBL" id="CAF1572617.1"/>
    </source>
</evidence>
<dbReference type="EMBL" id="CAJNOR010005687">
    <property type="protein sequence ID" value="CAF1572617.1"/>
    <property type="molecule type" value="Genomic_DNA"/>
</dbReference>
<dbReference type="AlphaFoldDB" id="A0A815YMU6"/>
<reference evidence="2" key="1">
    <citation type="submission" date="2021-02" db="EMBL/GenBank/DDBJ databases">
        <authorList>
            <person name="Nowell W R."/>
        </authorList>
    </citation>
    <scope>NUCLEOTIDE SEQUENCE</scope>
</reference>
<evidence type="ECO:0000256" key="1">
    <source>
        <dbReference type="SAM" id="Phobius"/>
    </source>
</evidence>
<name>A0A815YMU6_ADIRI</name>
<organism evidence="2 3">
    <name type="scientific">Adineta ricciae</name>
    <name type="common">Rotifer</name>
    <dbReference type="NCBI Taxonomy" id="249248"/>
    <lineage>
        <taxon>Eukaryota</taxon>
        <taxon>Metazoa</taxon>
        <taxon>Spiralia</taxon>
        <taxon>Gnathifera</taxon>
        <taxon>Rotifera</taxon>
        <taxon>Eurotatoria</taxon>
        <taxon>Bdelloidea</taxon>
        <taxon>Adinetida</taxon>
        <taxon>Adinetidae</taxon>
        <taxon>Adineta</taxon>
    </lineage>
</organism>
<dbReference type="Proteomes" id="UP000663828">
    <property type="component" value="Unassembled WGS sequence"/>
</dbReference>
<feature type="transmembrane region" description="Helical" evidence="1">
    <location>
        <begin position="295"/>
        <end position="313"/>
    </location>
</feature>
<protein>
    <recommendedName>
        <fullName evidence="4">DNRLRE domain-containing protein</fullName>
    </recommendedName>
</protein>
<accession>A0A815YMU6</accession>
<sequence>MIFASTSAIIFYKYTLHHHTLKRTLLPVYSQEANMPIYSTLLALLLSISHCCSLDSKMSTSKYYQSERNNFNSAYVLGLQRNRNTIIRKYDSEVNTFCAVDGSSTAHLDWQYLRIDAHSNYAQGCGQQFTRSLLTLDEVDSLPSNAVIKSAQIKLFGYRPEEFEAYSFTDGSTVTNEVFIKRILTEWDANTVTWMTQPSTTDTNAAVIPSTEATFPGTSANTKLYNFTIDITSLVHDIQSSGPGNNHGVMFQMKTEEKYRAMVFCSFNHPDIQRHPQIVMDIESSTTSTSVRNVLFLRNSFILFFFIVSLIYIKPFV</sequence>
<gene>
    <name evidence="2" type="ORF">XAT740_LOCUS44628</name>
</gene>
<dbReference type="NCBIfam" id="NF033679">
    <property type="entry name" value="DNRLRE_dom"/>
    <property type="match status" value="1"/>
</dbReference>
<keyword evidence="1" id="KW-1133">Transmembrane helix</keyword>
<comment type="caution">
    <text evidence="2">The sequence shown here is derived from an EMBL/GenBank/DDBJ whole genome shotgun (WGS) entry which is preliminary data.</text>
</comment>